<sequence length="65" mass="7284">PDYNEDGSPTLQVIHTDCIMRAAHMMPVFDGALIGKDINCANSLDSFDSFYVNKFIDHNAFEIAF</sequence>
<dbReference type="HOGENOM" id="CLU_006344_16_2_1"/>
<dbReference type="Proteomes" id="UP000008063">
    <property type="component" value="Unassembled WGS sequence"/>
</dbReference>
<keyword evidence="2" id="KW-1185">Reference proteome</keyword>
<dbReference type="STRING" id="936435.F8Q3H5"/>
<feature type="non-terminal residue" evidence="1">
    <location>
        <position position="1"/>
    </location>
</feature>
<gene>
    <name evidence="1" type="ORF">SERLA73DRAFT_57550</name>
</gene>
<dbReference type="InParanoid" id="F8Q3H5"/>
<protein>
    <submittedName>
        <fullName evidence="1">Uncharacterized protein</fullName>
    </submittedName>
</protein>
<organism evidence="2">
    <name type="scientific">Serpula lacrymans var. lacrymans (strain S7.3)</name>
    <name type="common">Dry rot fungus</name>
    <dbReference type="NCBI Taxonomy" id="936435"/>
    <lineage>
        <taxon>Eukaryota</taxon>
        <taxon>Fungi</taxon>
        <taxon>Dikarya</taxon>
        <taxon>Basidiomycota</taxon>
        <taxon>Agaricomycotina</taxon>
        <taxon>Agaricomycetes</taxon>
        <taxon>Agaricomycetidae</taxon>
        <taxon>Boletales</taxon>
        <taxon>Coniophorineae</taxon>
        <taxon>Serpulaceae</taxon>
        <taxon>Serpula</taxon>
    </lineage>
</organism>
<dbReference type="AlphaFoldDB" id="F8Q3H5"/>
<reference evidence="2" key="1">
    <citation type="journal article" date="2011" name="Science">
        <title>The plant cell wall-decomposing machinery underlies the functional diversity of forest fungi.</title>
        <authorList>
            <person name="Eastwood D.C."/>
            <person name="Floudas D."/>
            <person name="Binder M."/>
            <person name="Majcherczyk A."/>
            <person name="Schneider P."/>
            <person name="Aerts A."/>
            <person name="Asiegbu F.O."/>
            <person name="Baker S.E."/>
            <person name="Barry K."/>
            <person name="Bendiksby M."/>
            <person name="Blumentritt M."/>
            <person name="Coutinho P.M."/>
            <person name="Cullen D."/>
            <person name="de Vries R.P."/>
            <person name="Gathman A."/>
            <person name="Goodell B."/>
            <person name="Henrissat B."/>
            <person name="Ihrmark K."/>
            <person name="Kauserud H."/>
            <person name="Kohler A."/>
            <person name="LaButti K."/>
            <person name="Lapidus A."/>
            <person name="Lavin J.L."/>
            <person name="Lee Y.-H."/>
            <person name="Lindquist E."/>
            <person name="Lilly W."/>
            <person name="Lucas S."/>
            <person name="Morin E."/>
            <person name="Murat C."/>
            <person name="Oguiza J.A."/>
            <person name="Park J."/>
            <person name="Pisabarro A.G."/>
            <person name="Riley R."/>
            <person name="Rosling A."/>
            <person name="Salamov A."/>
            <person name="Schmidt O."/>
            <person name="Schmutz J."/>
            <person name="Skrede I."/>
            <person name="Stenlid J."/>
            <person name="Wiebenga A."/>
            <person name="Xie X."/>
            <person name="Kuees U."/>
            <person name="Hibbett D.S."/>
            <person name="Hoffmeister D."/>
            <person name="Hoegberg N."/>
            <person name="Martin F."/>
            <person name="Grigoriev I.V."/>
            <person name="Watkinson S.C."/>
        </authorList>
    </citation>
    <scope>NUCLEOTIDE SEQUENCE [LARGE SCALE GENOMIC DNA]</scope>
    <source>
        <strain evidence="2">strain S7.3</strain>
    </source>
</reference>
<dbReference type="EMBL" id="GL945482">
    <property type="protein sequence ID" value="EGN97736.1"/>
    <property type="molecule type" value="Genomic_DNA"/>
</dbReference>
<evidence type="ECO:0000313" key="1">
    <source>
        <dbReference type="EMBL" id="EGN97736.1"/>
    </source>
</evidence>
<name>F8Q3H5_SERL3</name>
<evidence type="ECO:0000313" key="2">
    <source>
        <dbReference type="Proteomes" id="UP000008063"/>
    </source>
</evidence>
<dbReference type="OrthoDB" id="3187773at2759"/>
<proteinExistence type="predicted"/>
<accession>F8Q3H5</accession>
<dbReference type="eggNOG" id="ENOG502SM5A">
    <property type="taxonomic scope" value="Eukaryota"/>
</dbReference>